<gene>
    <name evidence="7" type="primary">ttrR</name>
    <name evidence="7" type="ORF">GCM10011450_23720</name>
</gene>
<evidence type="ECO:0000259" key="5">
    <source>
        <dbReference type="PROSITE" id="PS50043"/>
    </source>
</evidence>
<dbReference type="Gene3D" id="1.10.10.10">
    <property type="entry name" value="Winged helix-like DNA-binding domain superfamily/Winged helix DNA-binding domain"/>
    <property type="match status" value="1"/>
</dbReference>
<dbReference type="InterPro" id="IPR000792">
    <property type="entry name" value="Tscrpt_reg_LuxR_C"/>
</dbReference>
<keyword evidence="4" id="KW-0597">Phosphoprotein</keyword>
<evidence type="ECO:0000256" key="2">
    <source>
        <dbReference type="ARBA" id="ARBA00023125"/>
    </source>
</evidence>
<dbReference type="EMBL" id="BMYS01000019">
    <property type="protein sequence ID" value="GGW92985.1"/>
    <property type="molecule type" value="Genomic_DNA"/>
</dbReference>
<dbReference type="CDD" id="cd06170">
    <property type="entry name" value="LuxR_C_like"/>
    <property type="match status" value="1"/>
</dbReference>
<dbReference type="PANTHER" id="PTHR44688:SF16">
    <property type="entry name" value="DNA-BINDING TRANSCRIPTIONAL ACTIVATOR DEVR_DOSR"/>
    <property type="match status" value="1"/>
</dbReference>
<feature type="domain" description="Response regulatory" evidence="6">
    <location>
        <begin position="8"/>
        <end position="122"/>
    </location>
</feature>
<dbReference type="Gene3D" id="3.40.50.2300">
    <property type="match status" value="1"/>
</dbReference>
<feature type="domain" description="HTH luxR-type" evidence="5">
    <location>
        <begin position="134"/>
        <end position="199"/>
    </location>
</feature>
<dbReference type="InterPro" id="IPR011006">
    <property type="entry name" value="CheY-like_superfamily"/>
</dbReference>
<evidence type="ECO:0000256" key="4">
    <source>
        <dbReference type="PROSITE-ProRule" id="PRU00169"/>
    </source>
</evidence>
<dbReference type="Proteomes" id="UP000608345">
    <property type="component" value="Unassembled WGS sequence"/>
</dbReference>
<keyword evidence="3" id="KW-0804">Transcription</keyword>
<accession>A0A918N1A7</accession>
<dbReference type="PROSITE" id="PS50043">
    <property type="entry name" value="HTH_LUXR_2"/>
    <property type="match status" value="1"/>
</dbReference>
<dbReference type="RefSeq" id="WP_229794014.1">
    <property type="nucleotide sequence ID" value="NZ_BAABFY010000048.1"/>
</dbReference>
<evidence type="ECO:0000256" key="1">
    <source>
        <dbReference type="ARBA" id="ARBA00023015"/>
    </source>
</evidence>
<evidence type="ECO:0000259" key="6">
    <source>
        <dbReference type="PROSITE" id="PS50110"/>
    </source>
</evidence>
<feature type="modified residue" description="4-aspartylphosphate" evidence="4">
    <location>
        <position position="57"/>
    </location>
</feature>
<sequence>MMKIETLPIHIVDDDASVREALRFLLQSLGYDAHTWPDGRSFLDEADIGKGGVVILDIRMPHLSGQELYQHLIEAKSTLAVIILTGHADVPMAVEMLKKGVVDFLQKPVALAQMATALDNALAQAERNLLCCRLRGLYDSLSPREKQVAELVLQGKTNKMIADELYIAVRTVEVQRASAMQKMQVDNLPEFVRAVNQACMKPS</sequence>
<dbReference type="InterPro" id="IPR001789">
    <property type="entry name" value="Sig_transdc_resp-reg_receiver"/>
</dbReference>
<dbReference type="SUPFAM" id="SSF52172">
    <property type="entry name" value="CheY-like"/>
    <property type="match status" value="1"/>
</dbReference>
<evidence type="ECO:0000313" key="8">
    <source>
        <dbReference type="Proteomes" id="UP000608345"/>
    </source>
</evidence>
<dbReference type="PANTHER" id="PTHR44688">
    <property type="entry name" value="DNA-BINDING TRANSCRIPTIONAL ACTIVATOR DEVR_DOSR"/>
    <property type="match status" value="1"/>
</dbReference>
<reference evidence="7" key="1">
    <citation type="journal article" date="2014" name="Int. J. Syst. Evol. Microbiol.">
        <title>Complete genome sequence of Corynebacterium casei LMG S-19264T (=DSM 44701T), isolated from a smear-ripened cheese.</title>
        <authorList>
            <consortium name="US DOE Joint Genome Institute (JGI-PGF)"/>
            <person name="Walter F."/>
            <person name="Albersmeier A."/>
            <person name="Kalinowski J."/>
            <person name="Ruckert C."/>
        </authorList>
    </citation>
    <scope>NUCLEOTIDE SEQUENCE</scope>
    <source>
        <strain evidence="7">KCTC 23732</strain>
    </source>
</reference>
<keyword evidence="8" id="KW-1185">Reference proteome</keyword>
<proteinExistence type="predicted"/>
<dbReference type="Pfam" id="PF00072">
    <property type="entry name" value="Response_reg"/>
    <property type="match status" value="1"/>
</dbReference>
<evidence type="ECO:0000256" key="3">
    <source>
        <dbReference type="ARBA" id="ARBA00023163"/>
    </source>
</evidence>
<dbReference type="PROSITE" id="PS00622">
    <property type="entry name" value="HTH_LUXR_1"/>
    <property type="match status" value="1"/>
</dbReference>
<keyword evidence="1" id="KW-0805">Transcription regulation</keyword>
<dbReference type="AlphaFoldDB" id="A0A918N1A7"/>
<evidence type="ECO:0000313" key="7">
    <source>
        <dbReference type="EMBL" id="GGW92985.1"/>
    </source>
</evidence>
<dbReference type="GO" id="GO:0003677">
    <property type="term" value="F:DNA binding"/>
    <property type="evidence" value="ECO:0007669"/>
    <property type="project" value="UniProtKB-KW"/>
</dbReference>
<protein>
    <submittedName>
        <fullName evidence="7">DNA-binding response regulator</fullName>
    </submittedName>
</protein>
<dbReference type="Pfam" id="PF00196">
    <property type="entry name" value="GerE"/>
    <property type="match status" value="1"/>
</dbReference>
<dbReference type="GO" id="GO:0006355">
    <property type="term" value="P:regulation of DNA-templated transcription"/>
    <property type="evidence" value="ECO:0007669"/>
    <property type="project" value="InterPro"/>
</dbReference>
<keyword evidence="2 7" id="KW-0238">DNA-binding</keyword>
<dbReference type="SMART" id="SM00421">
    <property type="entry name" value="HTH_LUXR"/>
    <property type="match status" value="1"/>
</dbReference>
<reference evidence="7" key="2">
    <citation type="submission" date="2020-09" db="EMBL/GenBank/DDBJ databases">
        <authorList>
            <person name="Sun Q."/>
            <person name="Kim S."/>
        </authorList>
    </citation>
    <scope>NUCLEOTIDE SEQUENCE</scope>
    <source>
        <strain evidence="7">KCTC 23732</strain>
    </source>
</reference>
<dbReference type="PRINTS" id="PR00038">
    <property type="entry name" value="HTHLUXR"/>
</dbReference>
<dbReference type="PROSITE" id="PS50110">
    <property type="entry name" value="RESPONSE_REGULATORY"/>
    <property type="match status" value="1"/>
</dbReference>
<organism evidence="7 8">
    <name type="scientific">Advenella faeciporci</name>
    <dbReference type="NCBI Taxonomy" id="797535"/>
    <lineage>
        <taxon>Bacteria</taxon>
        <taxon>Pseudomonadati</taxon>
        <taxon>Pseudomonadota</taxon>
        <taxon>Betaproteobacteria</taxon>
        <taxon>Burkholderiales</taxon>
        <taxon>Alcaligenaceae</taxon>
    </lineage>
</organism>
<dbReference type="GO" id="GO:0000160">
    <property type="term" value="P:phosphorelay signal transduction system"/>
    <property type="evidence" value="ECO:0007669"/>
    <property type="project" value="InterPro"/>
</dbReference>
<comment type="caution">
    <text evidence="7">The sequence shown here is derived from an EMBL/GenBank/DDBJ whole genome shotgun (WGS) entry which is preliminary data.</text>
</comment>
<dbReference type="SMART" id="SM00448">
    <property type="entry name" value="REC"/>
    <property type="match status" value="1"/>
</dbReference>
<name>A0A918N1A7_9BURK</name>
<dbReference type="InterPro" id="IPR036388">
    <property type="entry name" value="WH-like_DNA-bd_sf"/>
</dbReference>